<keyword evidence="1" id="KW-0732">Signal</keyword>
<accession>A0A0J8UFU6</accession>
<comment type="caution">
    <text evidence="2">The sequence shown here is derived from an EMBL/GenBank/DDBJ whole genome shotgun (WGS) entry which is preliminary data.</text>
</comment>
<evidence type="ECO:0000313" key="2">
    <source>
        <dbReference type="EMBL" id="KMV19792.1"/>
    </source>
</evidence>
<feature type="signal peptide" evidence="1">
    <location>
        <begin position="1"/>
        <end position="26"/>
    </location>
</feature>
<name>A0A0J8UFU6_9MYCO</name>
<dbReference type="EMBL" id="LZHX01000059">
    <property type="protein sequence ID" value="OBF19584.1"/>
    <property type="molecule type" value="Genomic_DNA"/>
</dbReference>
<gene>
    <name evidence="3" type="ORF">A5726_17135</name>
    <name evidence="2" type="ORF">ACT17_03400</name>
    <name evidence="4" type="ORF">AWB98_30650</name>
</gene>
<sequence length="76" mass="8095">MILMPTKCSSRLGVVAVTLRMTVACASPGDPVGRMLGSRDETSTRPELIRQASEFGGIVLPPGASVRFVHLVMHTT</sequence>
<dbReference type="Proteomes" id="UP000193811">
    <property type="component" value="Unassembled WGS sequence"/>
</dbReference>
<evidence type="ECO:0000313" key="5">
    <source>
        <dbReference type="Proteomes" id="UP000037594"/>
    </source>
</evidence>
<dbReference type="Proteomes" id="UP000093779">
    <property type="component" value="Unassembled WGS sequence"/>
</dbReference>
<evidence type="ECO:0000313" key="7">
    <source>
        <dbReference type="Proteomes" id="UP000193811"/>
    </source>
</evidence>
<dbReference type="Proteomes" id="UP000037594">
    <property type="component" value="Unassembled WGS sequence"/>
</dbReference>
<reference evidence="2 5" key="1">
    <citation type="submission" date="2015-06" db="EMBL/GenBank/DDBJ databases">
        <title>Genome sequence of Mycobacterium conceptionense strain MLE.</title>
        <authorList>
            <person name="Greninger A.L."/>
            <person name="Cunningham G."/>
            <person name="Chiu C.Y."/>
            <person name="Miller S."/>
        </authorList>
    </citation>
    <scope>NUCLEOTIDE SEQUENCE [LARGE SCALE GENOMIC DNA]</scope>
    <source>
        <strain evidence="2 5">MLE</strain>
    </source>
</reference>
<evidence type="ECO:0000313" key="4">
    <source>
        <dbReference type="EMBL" id="ORV19886.1"/>
    </source>
</evidence>
<dbReference type="PATRIC" id="fig|451644.5.peg.688"/>
<evidence type="ECO:0008006" key="8">
    <source>
        <dbReference type="Google" id="ProtNLM"/>
    </source>
</evidence>
<proteinExistence type="predicted"/>
<evidence type="ECO:0000313" key="6">
    <source>
        <dbReference type="Proteomes" id="UP000093779"/>
    </source>
</evidence>
<feature type="chain" id="PRO_5014516969" description="Secreted protein" evidence="1">
    <location>
        <begin position="27"/>
        <end position="76"/>
    </location>
</feature>
<protein>
    <recommendedName>
        <fullName evidence="8">Secreted protein</fullName>
    </recommendedName>
</protein>
<reference evidence="3 6" key="3">
    <citation type="submission" date="2016-06" db="EMBL/GenBank/DDBJ databases">
        <authorList>
            <person name="Kjaerup R.B."/>
            <person name="Dalgaard T.S."/>
            <person name="Juul-Madsen H.R."/>
        </authorList>
    </citation>
    <scope>NUCLEOTIDE SEQUENCE [LARGE SCALE GENOMIC DNA]</scope>
    <source>
        <strain evidence="3 6">ACS1953</strain>
    </source>
</reference>
<dbReference type="EMBL" id="LFOD01000002">
    <property type="protein sequence ID" value="KMV19792.1"/>
    <property type="molecule type" value="Genomic_DNA"/>
</dbReference>
<dbReference type="AlphaFoldDB" id="A0A0J8UFU6"/>
<evidence type="ECO:0000256" key="1">
    <source>
        <dbReference type="SAM" id="SignalP"/>
    </source>
</evidence>
<organism evidence="2 5">
    <name type="scientific">Mycolicibacterium conceptionense</name>
    <dbReference type="NCBI Taxonomy" id="451644"/>
    <lineage>
        <taxon>Bacteria</taxon>
        <taxon>Bacillati</taxon>
        <taxon>Actinomycetota</taxon>
        <taxon>Actinomycetes</taxon>
        <taxon>Mycobacteriales</taxon>
        <taxon>Mycobacteriaceae</taxon>
        <taxon>Mycolicibacterium</taxon>
    </lineage>
</organism>
<reference evidence="4 7" key="2">
    <citation type="submission" date="2016-01" db="EMBL/GenBank/DDBJ databases">
        <title>The new phylogeny of the genus Mycobacterium.</title>
        <authorList>
            <person name="Tarcisio F."/>
            <person name="Conor M."/>
            <person name="Antonella G."/>
            <person name="Elisabetta G."/>
            <person name="Giulia F.S."/>
            <person name="Sara T."/>
            <person name="Anna F."/>
            <person name="Clotilde B."/>
            <person name="Roberto B."/>
            <person name="Veronica D.S."/>
            <person name="Fabio R."/>
            <person name="Monica P."/>
            <person name="Olivier J."/>
            <person name="Enrico T."/>
            <person name="Nicola S."/>
        </authorList>
    </citation>
    <scope>NUCLEOTIDE SEQUENCE [LARGE SCALE GENOMIC DNA]</scope>
    <source>
        <strain evidence="4 7">CCUG 50187</strain>
    </source>
</reference>
<evidence type="ECO:0000313" key="3">
    <source>
        <dbReference type="EMBL" id="OBF19584.1"/>
    </source>
</evidence>
<dbReference type="EMBL" id="LQOP01000037">
    <property type="protein sequence ID" value="ORV19886.1"/>
    <property type="molecule type" value="Genomic_DNA"/>
</dbReference>
<keyword evidence="7" id="KW-1185">Reference proteome</keyword>